<proteinExistence type="predicted"/>
<dbReference type="RefSeq" id="WP_166524850.1">
    <property type="nucleotide sequence ID" value="NZ_JAAABI010000011.1"/>
</dbReference>
<feature type="region of interest" description="Disordered" evidence="1">
    <location>
        <begin position="22"/>
        <end position="47"/>
    </location>
</feature>
<protein>
    <submittedName>
        <fullName evidence="2">Uncharacterized protein</fullName>
    </submittedName>
</protein>
<dbReference type="Proteomes" id="UP000667650">
    <property type="component" value="Unassembled WGS sequence"/>
</dbReference>
<dbReference type="PROSITE" id="PS51257">
    <property type="entry name" value="PROKAR_LIPOPROTEIN"/>
    <property type="match status" value="1"/>
</dbReference>
<dbReference type="InterPro" id="IPR011047">
    <property type="entry name" value="Quinoprotein_ADH-like_sf"/>
</dbReference>
<keyword evidence="3" id="KW-1185">Reference proteome</keyword>
<sequence>MKIKTTVLILLLTSIVLGCSKGESPEPDLDQQEDTTSNPESNIEDEDAPIVENPMEEEMGNIPFSISVILRTSNGSLNGGEYYTMDFVMGEEKPRDPFNISQSIGLSSNVALADNGKEDILLFLHTDPVSNIEDRTYSAYNLTKQEVKSGSFRDFFPDSDECFWNVNQIGCNENKIFTFENDVCSNEGNIRIRARDIESGEVEVFPLIENAYAGDSGHRMLLTDRYFVLQYDDRSPEAINSIKDGLVIYDANTYEEVLSLNGSQAKQISIDDDLLFVATQPNTIEILDLNTGNPVYAATTDSFLVDWTTSVTKESISDGRVSGVREEAILVPVYYDIAKNETVDVNRDPYFAFFNRDTIDFTADVIIPQQFKFDMASERFAISYYTFDPGANTPKSIGLVFMDFDGTVLFKHELPDFPLIPDRIIRR</sequence>
<dbReference type="AlphaFoldDB" id="A0A964TEM2"/>
<reference evidence="2" key="1">
    <citation type="submission" date="2020-01" db="EMBL/GenBank/DDBJ databases">
        <title>Muricauda ochracea sp. nov., isolated from a tidal flat of Garorim bay in Korea.</title>
        <authorList>
            <person name="Kim D."/>
            <person name="Yoo Y."/>
            <person name="Kim J.-J."/>
        </authorList>
    </citation>
    <scope>NUCLEOTIDE SEQUENCE</scope>
    <source>
        <strain evidence="2">JGD-17</strain>
    </source>
</reference>
<gene>
    <name evidence="2" type="ORF">GTQ34_16130</name>
</gene>
<organism evidence="2 3">
    <name type="scientific">Flagellimonas ochracea</name>
    <dbReference type="NCBI Taxonomy" id="2696472"/>
    <lineage>
        <taxon>Bacteria</taxon>
        <taxon>Pseudomonadati</taxon>
        <taxon>Bacteroidota</taxon>
        <taxon>Flavobacteriia</taxon>
        <taxon>Flavobacteriales</taxon>
        <taxon>Flavobacteriaceae</taxon>
        <taxon>Flagellimonas</taxon>
    </lineage>
</organism>
<evidence type="ECO:0000313" key="3">
    <source>
        <dbReference type="Proteomes" id="UP000667650"/>
    </source>
</evidence>
<name>A0A964TEM2_9FLAO</name>
<evidence type="ECO:0000256" key="1">
    <source>
        <dbReference type="SAM" id="MobiDB-lite"/>
    </source>
</evidence>
<accession>A0A964TEM2</accession>
<comment type="caution">
    <text evidence="2">The sequence shown here is derived from an EMBL/GenBank/DDBJ whole genome shotgun (WGS) entry which is preliminary data.</text>
</comment>
<dbReference type="SUPFAM" id="SSF50998">
    <property type="entry name" value="Quinoprotein alcohol dehydrogenase-like"/>
    <property type="match status" value="1"/>
</dbReference>
<evidence type="ECO:0000313" key="2">
    <source>
        <dbReference type="EMBL" id="NAY93440.1"/>
    </source>
</evidence>
<dbReference type="EMBL" id="JAAABI010000011">
    <property type="protein sequence ID" value="NAY93440.1"/>
    <property type="molecule type" value="Genomic_DNA"/>
</dbReference>